<feature type="domain" description="Ubiquitin-like" evidence="1">
    <location>
        <begin position="27"/>
        <end position="91"/>
    </location>
</feature>
<dbReference type="SUPFAM" id="SSF54236">
    <property type="entry name" value="Ubiquitin-like"/>
    <property type="match status" value="1"/>
</dbReference>
<gene>
    <name evidence="2" type="ORF">NDU88_003533</name>
</gene>
<proteinExistence type="predicted"/>
<comment type="caution">
    <text evidence="2">The sequence shown here is derived from an EMBL/GenBank/DDBJ whole genome shotgun (WGS) entry which is preliminary data.</text>
</comment>
<keyword evidence="3" id="KW-1185">Reference proteome</keyword>
<dbReference type="Proteomes" id="UP001066276">
    <property type="component" value="Chromosome 11"/>
</dbReference>
<dbReference type="InterPro" id="IPR000626">
    <property type="entry name" value="Ubiquitin-like_dom"/>
</dbReference>
<reference evidence="2" key="1">
    <citation type="journal article" date="2022" name="bioRxiv">
        <title>Sequencing and chromosome-scale assembly of the giantPleurodeles waltlgenome.</title>
        <authorList>
            <person name="Brown T."/>
            <person name="Elewa A."/>
            <person name="Iarovenko S."/>
            <person name="Subramanian E."/>
            <person name="Araus A.J."/>
            <person name="Petzold A."/>
            <person name="Susuki M."/>
            <person name="Suzuki K.-i.T."/>
            <person name="Hayashi T."/>
            <person name="Toyoda A."/>
            <person name="Oliveira C."/>
            <person name="Osipova E."/>
            <person name="Leigh N.D."/>
            <person name="Simon A."/>
            <person name="Yun M.H."/>
        </authorList>
    </citation>
    <scope>NUCLEOTIDE SEQUENCE</scope>
    <source>
        <strain evidence="2">20211129_DDA</strain>
        <tissue evidence="2">Liver</tissue>
    </source>
</reference>
<accession>A0AAV7LG42</accession>
<dbReference type="Gene3D" id="3.10.20.90">
    <property type="entry name" value="Phosphatidylinositol 3-kinase Catalytic Subunit, Chain A, domain 1"/>
    <property type="match status" value="1"/>
</dbReference>
<dbReference type="InterPro" id="IPR029071">
    <property type="entry name" value="Ubiquitin-like_domsf"/>
</dbReference>
<protein>
    <recommendedName>
        <fullName evidence="1">Ubiquitin-like domain-containing protein</fullName>
    </recommendedName>
</protein>
<dbReference type="PROSITE" id="PS50053">
    <property type="entry name" value="UBIQUITIN_2"/>
    <property type="match status" value="1"/>
</dbReference>
<evidence type="ECO:0000313" key="3">
    <source>
        <dbReference type="Proteomes" id="UP001066276"/>
    </source>
</evidence>
<sequence length="93" mass="10232">MVFQVFLLGLDSPHTIDVADSESDFKTTNIKTFKELVAKKLSDVAKLQSVDPGDIRLVFANKPLQEDAETFEQAGILPKSSILMILGLPGGRW</sequence>
<organism evidence="2 3">
    <name type="scientific">Pleurodeles waltl</name>
    <name type="common">Iberian ribbed newt</name>
    <dbReference type="NCBI Taxonomy" id="8319"/>
    <lineage>
        <taxon>Eukaryota</taxon>
        <taxon>Metazoa</taxon>
        <taxon>Chordata</taxon>
        <taxon>Craniata</taxon>
        <taxon>Vertebrata</taxon>
        <taxon>Euteleostomi</taxon>
        <taxon>Amphibia</taxon>
        <taxon>Batrachia</taxon>
        <taxon>Caudata</taxon>
        <taxon>Salamandroidea</taxon>
        <taxon>Salamandridae</taxon>
        <taxon>Pleurodelinae</taxon>
        <taxon>Pleurodeles</taxon>
    </lineage>
</organism>
<evidence type="ECO:0000259" key="1">
    <source>
        <dbReference type="PROSITE" id="PS50053"/>
    </source>
</evidence>
<evidence type="ECO:0000313" key="2">
    <source>
        <dbReference type="EMBL" id="KAJ1090401.1"/>
    </source>
</evidence>
<dbReference type="AlphaFoldDB" id="A0AAV7LG42"/>
<dbReference type="EMBL" id="JANPWB010000015">
    <property type="protein sequence ID" value="KAJ1090401.1"/>
    <property type="molecule type" value="Genomic_DNA"/>
</dbReference>
<name>A0AAV7LG42_PLEWA</name>